<dbReference type="Proteomes" id="UP000008809">
    <property type="component" value="Chromosome"/>
</dbReference>
<dbReference type="KEGG" id="rpb:RPB_4632"/>
<evidence type="ECO:0000313" key="14">
    <source>
        <dbReference type="Proteomes" id="UP000008809"/>
    </source>
</evidence>
<feature type="domain" description="ABC transporter" evidence="12">
    <location>
        <begin position="343"/>
        <end position="588"/>
    </location>
</feature>
<keyword evidence="5 11" id="KW-0812">Transmembrane</keyword>
<dbReference type="Pfam" id="PF02653">
    <property type="entry name" value="BPD_transp_2"/>
    <property type="match status" value="1"/>
</dbReference>
<organism evidence="13 14">
    <name type="scientific">Rhodopseudomonas palustris (strain HaA2)</name>
    <dbReference type="NCBI Taxonomy" id="316058"/>
    <lineage>
        <taxon>Bacteria</taxon>
        <taxon>Pseudomonadati</taxon>
        <taxon>Pseudomonadota</taxon>
        <taxon>Alphaproteobacteria</taxon>
        <taxon>Hyphomicrobiales</taxon>
        <taxon>Nitrobacteraceae</taxon>
        <taxon>Rhodopseudomonas</taxon>
    </lineage>
</organism>
<feature type="transmembrane region" description="Helical" evidence="11">
    <location>
        <begin position="118"/>
        <end position="136"/>
    </location>
</feature>
<dbReference type="EMBL" id="CP000250">
    <property type="protein sequence ID" value="ABD09315.1"/>
    <property type="molecule type" value="Genomic_DNA"/>
</dbReference>
<dbReference type="Pfam" id="PF00005">
    <property type="entry name" value="ABC_tran"/>
    <property type="match status" value="1"/>
</dbReference>
<evidence type="ECO:0000256" key="6">
    <source>
        <dbReference type="ARBA" id="ARBA00022741"/>
    </source>
</evidence>
<dbReference type="GO" id="GO:0015658">
    <property type="term" value="F:branched-chain amino acid transmembrane transporter activity"/>
    <property type="evidence" value="ECO:0007669"/>
    <property type="project" value="InterPro"/>
</dbReference>
<dbReference type="InterPro" id="IPR003593">
    <property type="entry name" value="AAA+_ATPase"/>
</dbReference>
<dbReference type="eggNOG" id="COG4177">
    <property type="taxonomic scope" value="Bacteria"/>
</dbReference>
<keyword evidence="6" id="KW-0547">Nucleotide-binding</keyword>
<name>Q2IR45_RHOP2</name>
<dbReference type="FunFam" id="3.40.50.300:FF:000421">
    <property type="entry name" value="Branched-chain amino acid ABC transporter ATP-binding protein"/>
    <property type="match status" value="1"/>
</dbReference>
<dbReference type="PROSITE" id="PS00211">
    <property type="entry name" value="ABC_TRANSPORTER_1"/>
    <property type="match status" value="1"/>
</dbReference>
<dbReference type="InterPro" id="IPR001851">
    <property type="entry name" value="ABC_transp_permease"/>
</dbReference>
<dbReference type="InterPro" id="IPR017871">
    <property type="entry name" value="ABC_transporter-like_CS"/>
</dbReference>
<evidence type="ECO:0000256" key="11">
    <source>
        <dbReference type="SAM" id="Phobius"/>
    </source>
</evidence>
<dbReference type="eggNOG" id="COG0411">
    <property type="taxonomic scope" value="Bacteria"/>
</dbReference>
<evidence type="ECO:0000256" key="8">
    <source>
        <dbReference type="ARBA" id="ARBA00022989"/>
    </source>
</evidence>
<dbReference type="PANTHER" id="PTHR45772:SF2">
    <property type="entry name" value="ABC TRANSPORTER ATP-BINDING PROTEIN"/>
    <property type="match status" value="1"/>
</dbReference>
<keyword evidence="4" id="KW-1003">Cell membrane</keyword>
<dbReference type="RefSeq" id="WP_011443497.1">
    <property type="nucleotide sequence ID" value="NC_007778.1"/>
</dbReference>
<reference evidence="13 14" key="1">
    <citation type="submission" date="2006-01" db="EMBL/GenBank/DDBJ databases">
        <title>Complete sequence of Rhodopseudomonas palustris HaA2.</title>
        <authorList>
            <consortium name="US DOE Joint Genome Institute"/>
            <person name="Copeland A."/>
            <person name="Lucas S."/>
            <person name="Lapidus A."/>
            <person name="Barry K."/>
            <person name="Detter J.C."/>
            <person name="Glavina T."/>
            <person name="Hammon N."/>
            <person name="Israni S."/>
            <person name="Pitluck S."/>
            <person name="Chain P."/>
            <person name="Malfatti S."/>
            <person name="Shin M."/>
            <person name="Vergez L."/>
            <person name="Schmutz J."/>
            <person name="Larimer F."/>
            <person name="Land M."/>
            <person name="Hauser L."/>
            <person name="Pelletier D.A."/>
            <person name="Kyrpides N."/>
            <person name="Anderson I."/>
            <person name="Oda Y."/>
            <person name="Harwood C.S."/>
            <person name="Richardson P."/>
        </authorList>
    </citation>
    <scope>NUCLEOTIDE SEQUENCE [LARGE SCALE GENOMIC DNA]</scope>
    <source>
        <strain evidence="13 14">HaA2</strain>
    </source>
</reference>
<dbReference type="GO" id="GO:0005524">
    <property type="term" value="F:ATP binding"/>
    <property type="evidence" value="ECO:0007669"/>
    <property type="project" value="UniProtKB-KW"/>
</dbReference>
<sequence>MKLPAPRLVSAAIAVALLILPFSGLMPDYWITLFNYIGISSLVAIGLVLLTGVGGMTSFGQAAFVGFGAYTTGVLTVYYGISPWLTLPASILVTMVAALAVGAITVRLSGHYLPLGTIAWGIAFFYLFGNLSWLGAHDGLPGIPALKIGDYALIAPRDYFVVVWIAVVLAVIATQNLLSGRVGRAVRALRRSTRAAEAFGVNTAGAKLMVFVYAAMLAGLAGWLYAHFQRSVSPGPFGITAGTEYLLMAVLGGAGRVYGAILGAAGITFLRDQLQDWLPRLLGHTGNFEIIAFGAVLVLLLQTAPGGLWPILFGPPPAPKLPPPDEGDRLPTRALPAPGTKLLQADQARKSFGGLVAVNDVNFEVDSGRIIGLIGPNGAGKSTTFNLITGVLPLTSGRIAFEGHPLQAQTPQRAATLGLGRTFQHVEIVADMSVIENVALGAHLRGRAGVLRAILRLDRAEEALLLDSAMRALARVGLADVAYEPAGTLALGQLRLVEVARALCLEPVLLLLDEPAAGLRVGEKKALAKLLREVRSEGMSVLLVEHDMDFVMSLADRLVVLDFGTKIAEGAPVAIRQDPAVLEAYLGGVS</sequence>
<evidence type="ECO:0000256" key="10">
    <source>
        <dbReference type="ARBA" id="ARBA00024722"/>
    </source>
</evidence>
<dbReference type="CDD" id="cd06581">
    <property type="entry name" value="TM_PBP1_LivM_like"/>
    <property type="match status" value="1"/>
</dbReference>
<comment type="subcellular location">
    <subcellularLocation>
        <location evidence="1">Cell membrane</location>
        <topology evidence="1">Multi-pass membrane protein</topology>
    </subcellularLocation>
</comment>
<evidence type="ECO:0000256" key="5">
    <source>
        <dbReference type="ARBA" id="ARBA00022692"/>
    </source>
</evidence>
<dbReference type="HOGENOM" id="CLU_006313_3_2_5"/>
<feature type="transmembrane region" description="Helical" evidence="11">
    <location>
        <begin position="290"/>
        <end position="312"/>
    </location>
</feature>
<dbReference type="SUPFAM" id="SSF52540">
    <property type="entry name" value="P-loop containing nucleoside triphosphate hydrolases"/>
    <property type="match status" value="1"/>
</dbReference>
<dbReference type="InterPro" id="IPR043428">
    <property type="entry name" value="LivM-like"/>
</dbReference>
<dbReference type="Pfam" id="PF12399">
    <property type="entry name" value="BCA_ABC_TP_C"/>
    <property type="match status" value="1"/>
</dbReference>
<dbReference type="GO" id="GO:0016887">
    <property type="term" value="F:ATP hydrolysis activity"/>
    <property type="evidence" value="ECO:0007669"/>
    <property type="project" value="InterPro"/>
</dbReference>
<dbReference type="InterPro" id="IPR051120">
    <property type="entry name" value="ABC_AA/LPS_Transport"/>
</dbReference>
<dbReference type="SMART" id="SM00382">
    <property type="entry name" value="AAA"/>
    <property type="match status" value="1"/>
</dbReference>
<dbReference type="STRING" id="316058.RPB_4632"/>
<dbReference type="Gene3D" id="3.40.50.300">
    <property type="entry name" value="P-loop containing nucleotide triphosphate hydrolases"/>
    <property type="match status" value="1"/>
</dbReference>
<evidence type="ECO:0000256" key="1">
    <source>
        <dbReference type="ARBA" id="ARBA00004651"/>
    </source>
</evidence>
<comment type="function">
    <text evidence="10">Involved in beta-(1--&gt;2)glucan export. Transmembrane domains (TMD) form a pore in the inner membrane and the ATP-binding domain (NBD) is responsible for energy generation.</text>
</comment>
<evidence type="ECO:0000259" key="12">
    <source>
        <dbReference type="PROSITE" id="PS50893"/>
    </source>
</evidence>
<dbReference type="InterPro" id="IPR027417">
    <property type="entry name" value="P-loop_NTPase"/>
</dbReference>
<comment type="similarity">
    <text evidence="2">Belongs to the ABC transporter superfamily.</text>
</comment>
<feature type="transmembrane region" description="Helical" evidence="11">
    <location>
        <begin position="87"/>
        <end position="106"/>
    </location>
</feature>
<feature type="transmembrane region" description="Helical" evidence="11">
    <location>
        <begin position="62"/>
        <end position="81"/>
    </location>
</feature>
<evidence type="ECO:0000256" key="4">
    <source>
        <dbReference type="ARBA" id="ARBA00022475"/>
    </source>
</evidence>
<evidence type="ECO:0000256" key="9">
    <source>
        <dbReference type="ARBA" id="ARBA00023136"/>
    </source>
</evidence>
<evidence type="ECO:0000256" key="2">
    <source>
        <dbReference type="ARBA" id="ARBA00005417"/>
    </source>
</evidence>
<evidence type="ECO:0000313" key="13">
    <source>
        <dbReference type="EMBL" id="ABD09315.1"/>
    </source>
</evidence>
<dbReference type="CDD" id="cd03219">
    <property type="entry name" value="ABC_Mj1267_LivG_branched"/>
    <property type="match status" value="1"/>
</dbReference>
<evidence type="ECO:0000256" key="3">
    <source>
        <dbReference type="ARBA" id="ARBA00022448"/>
    </source>
</evidence>
<dbReference type="AlphaFoldDB" id="Q2IR45"/>
<keyword evidence="14" id="KW-1185">Reference proteome</keyword>
<keyword evidence="9 11" id="KW-0472">Membrane</keyword>
<keyword evidence="3" id="KW-0813">Transport</keyword>
<dbReference type="OrthoDB" id="9805029at2"/>
<feature type="transmembrane region" description="Helical" evidence="11">
    <location>
        <begin position="34"/>
        <end position="55"/>
    </location>
</feature>
<keyword evidence="8 11" id="KW-1133">Transmembrane helix</keyword>
<feature type="transmembrane region" description="Helical" evidence="11">
    <location>
        <begin position="159"/>
        <end position="178"/>
    </location>
</feature>
<dbReference type="InterPro" id="IPR032823">
    <property type="entry name" value="BCA_ABC_TP_C"/>
</dbReference>
<proteinExistence type="inferred from homology"/>
<dbReference type="PROSITE" id="PS50893">
    <property type="entry name" value="ABC_TRANSPORTER_2"/>
    <property type="match status" value="1"/>
</dbReference>
<feature type="transmembrane region" description="Helical" evidence="11">
    <location>
        <begin position="245"/>
        <end position="270"/>
    </location>
</feature>
<evidence type="ECO:0000256" key="7">
    <source>
        <dbReference type="ARBA" id="ARBA00022840"/>
    </source>
</evidence>
<protein>
    <submittedName>
        <fullName evidence="13">ABC transporter ATPase component</fullName>
    </submittedName>
</protein>
<gene>
    <name evidence="13" type="ordered locus">RPB_4632</name>
</gene>
<keyword evidence="7" id="KW-0067">ATP-binding</keyword>
<dbReference type="InterPro" id="IPR003439">
    <property type="entry name" value="ABC_transporter-like_ATP-bd"/>
</dbReference>
<dbReference type="GO" id="GO:0005886">
    <property type="term" value="C:plasma membrane"/>
    <property type="evidence" value="ECO:0007669"/>
    <property type="project" value="UniProtKB-SubCell"/>
</dbReference>
<dbReference type="PANTHER" id="PTHR45772">
    <property type="entry name" value="CONSERVED COMPONENT OF ABC TRANSPORTER FOR NATURAL AMINO ACIDS-RELATED"/>
    <property type="match status" value="1"/>
</dbReference>
<accession>Q2IR45</accession>
<feature type="transmembrane region" description="Helical" evidence="11">
    <location>
        <begin position="199"/>
        <end position="225"/>
    </location>
</feature>